<proteinExistence type="predicted"/>
<evidence type="ECO:0000313" key="1">
    <source>
        <dbReference type="EMBL" id="QHT83327.1"/>
    </source>
</evidence>
<name>A0A6C0HSM9_9ZZZZ</name>
<reference evidence="1" key="1">
    <citation type="journal article" date="2020" name="Nature">
        <title>Giant virus diversity and host interactions through global metagenomics.</title>
        <authorList>
            <person name="Schulz F."/>
            <person name="Roux S."/>
            <person name="Paez-Espino D."/>
            <person name="Jungbluth S."/>
            <person name="Walsh D.A."/>
            <person name="Denef V.J."/>
            <person name="McMahon K.D."/>
            <person name="Konstantinidis K.T."/>
            <person name="Eloe-Fadrosh E.A."/>
            <person name="Kyrpides N.C."/>
            <person name="Woyke T."/>
        </authorList>
    </citation>
    <scope>NUCLEOTIDE SEQUENCE</scope>
    <source>
        <strain evidence="1">GVMAG-M-3300023184-167</strain>
    </source>
</reference>
<protein>
    <submittedName>
        <fullName evidence="1">Uncharacterized protein</fullName>
    </submittedName>
</protein>
<dbReference type="EMBL" id="MN740007">
    <property type="protein sequence ID" value="QHT83327.1"/>
    <property type="molecule type" value="Genomic_DNA"/>
</dbReference>
<sequence length="77" mass="8947">MKLNLFMLLIPKIKNMEYPICKNCKHFIPHKDISFSRCSFFGTKDVVTGEIVYKYADLTRNDGECGVSGKYYETIKD</sequence>
<accession>A0A6C0HSM9</accession>
<organism evidence="1">
    <name type="scientific">viral metagenome</name>
    <dbReference type="NCBI Taxonomy" id="1070528"/>
    <lineage>
        <taxon>unclassified sequences</taxon>
        <taxon>metagenomes</taxon>
        <taxon>organismal metagenomes</taxon>
    </lineage>
</organism>
<dbReference type="AlphaFoldDB" id="A0A6C0HSM9"/>